<proteinExistence type="predicted"/>
<dbReference type="PANTHER" id="PTHR19338">
    <property type="entry name" value="TRANSLOCASE OF INNER MITOCHONDRIAL MEMBRANE 13 HOMOLOG"/>
    <property type="match status" value="1"/>
</dbReference>
<dbReference type="InterPro" id="IPR027417">
    <property type="entry name" value="P-loop_NTPase"/>
</dbReference>
<name>A0AAW2UNQ7_9LAMI</name>
<evidence type="ECO:0000313" key="2">
    <source>
        <dbReference type="EMBL" id="KAL0417056.1"/>
    </source>
</evidence>
<feature type="domain" description="NB-ARC" evidence="1">
    <location>
        <begin position="162"/>
        <end position="274"/>
    </location>
</feature>
<dbReference type="GO" id="GO:0043531">
    <property type="term" value="F:ADP binding"/>
    <property type="evidence" value="ECO:0007669"/>
    <property type="project" value="InterPro"/>
</dbReference>
<dbReference type="AlphaFoldDB" id="A0AAW2UNQ7"/>
<sequence>MAVAAYASLISLTHVLDNLQDPARRRRLHLNTDQIQGLQEKVGFLVDFLELHSQRRSEEIQDLARQITAVAVEAEDVIDCHVVDQLRDGSRDESHHMAFLSSFCRDIDEVIGKINSITEELMMIKEEWADLEEQKPKASLFVGSSEVLFRSKNSTMVGFDERLVRVMDELTRDESDLQIFPITGMGGIGKTTLARNIFDHPYIVHHFDKRIWFTISEEYSSREILVRFLNGGKSKESDETLAELGQQLHQILFGRRYLIVMDDMWSSNAWDDLKLFQIIKMGAEFW</sequence>
<dbReference type="PANTHER" id="PTHR19338:SF60">
    <property type="entry name" value="NB-ARC DOMAIN-CONTAINING PROTEIN"/>
    <property type="match status" value="1"/>
</dbReference>
<reference evidence="2" key="2">
    <citation type="journal article" date="2024" name="Plant">
        <title>Genomic evolution and insights into agronomic trait innovations of Sesamum species.</title>
        <authorList>
            <person name="Miao H."/>
            <person name="Wang L."/>
            <person name="Qu L."/>
            <person name="Liu H."/>
            <person name="Sun Y."/>
            <person name="Le M."/>
            <person name="Wang Q."/>
            <person name="Wei S."/>
            <person name="Zheng Y."/>
            <person name="Lin W."/>
            <person name="Duan Y."/>
            <person name="Cao H."/>
            <person name="Xiong S."/>
            <person name="Wang X."/>
            <person name="Wei L."/>
            <person name="Li C."/>
            <person name="Ma Q."/>
            <person name="Ju M."/>
            <person name="Zhao R."/>
            <person name="Li G."/>
            <person name="Mu C."/>
            <person name="Tian Q."/>
            <person name="Mei H."/>
            <person name="Zhang T."/>
            <person name="Gao T."/>
            <person name="Zhang H."/>
        </authorList>
    </citation>
    <scope>NUCLEOTIDE SEQUENCE</scope>
    <source>
        <strain evidence="2">KEN1</strain>
    </source>
</reference>
<dbReference type="SUPFAM" id="SSF52540">
    <property type="entry name" value="P-loop containing nucleoside triphosphate hydrolases"/>
    <property type="match status" value="1"/>
</dbReference>
<organism evidence="2">
    <name type="scientific">Sesamum latifolium</name>
    <dbReference type="NCBI Taxonomy" id="2727402"/>
    <lineage>
        <taxon>Eukaryota</taxon>
        <taxon>Viridiplantae</taxon>
        <taxon>Streptophyta</taxon>
        <taxon>Embryophyta</taxon>
        <taxon>Tracheophyta</taxon>
        <taxon>Spermatophyta</taxon>
        <taxon>Magnoliopsida</taxon>
        <taxon>eudicotyledons</taxon>
        <taxon>Gunneridae</taxon>
        <taxon>Pentapetalae</taxon>
        <taxon>asterids</taxon>
        <taxon>lamiids</taxon>
        <taxon>Lamiales</taxon>
        <taxon>Pedaliaceae</taxon>
        <taxon>Sesamum</taxon>
    </lineage>
</organism>
<comment type="caution">
    <text evidence="2">The sequence shown here is derived from an EMBL/GenBank/DDBJ whole genome shotgun (WGS) entry which is preliminary data.</text>
</comment>
<accession>A0AAW2UNQ7</accession>
<evidence type="ECO:0000259" key="1">
    <source>
        <dbReference type="Pfam" id="PF00931"/>
    </source>
</evidence>
<reference evidence="2" key="1">
    <citation type="submission" date="2020-06" db="EMBL/GenBank/DDBJ databases">
        <authorList>
            <person name="Li T."/>
            <person name="Hu X."/>
            <person name="Zhang T."/>
            <person name="Song X."/>
            <person name="Zhang H."/>
            <person name="Dai N."/>
            <person name="Sheng W."/>
            <person name="Hou X."/>
            <person name="Wei L."/>
        </authorList>
    </citation>
    <scope>NUCLEOTIDE SEQUENCE</scope>
    <source>
        <strain evidence="2">KEN1</strain>
        <tissue evidence="2">Leaf</tissue>
    </source>
</reference>
<dbReference type="Pfam" id="PF00931">
    <property type="entry name" value="NB-ARC"/>
    <property type="match status" value="1"/>
</dbReference>
<gene>
    <name evidence="2" type="ORF">Slati_3537500</name>
</gene>
<dbReference type="InterPro" id="IPR002182">
    <property type="entry name" value="NB-ARC"/>
</dbReference>
<dbReference type="Gene3D" id="3.40.50.300">
    <property type="entry name" value="P-loop containing nucleotide triphosphate hydrolases"/>
    <property type="match status" value="1"/>
</dbReference>
<protein>
    <submittedName>
        <fullName evidence="2">Disease resistance protein</fullName>
    </submittedName>
</protein>
<dbReference type="EMBL" id="JACGWN010000012">
    <property type="protein sequence ID" value="KAL0417056.1"/>
    <property type="molecule type" value="Genomic_DNA"/>
</dbReference>
<dbReference type="PRINTS" id="PR00364">
    <property type="entry name" value="DISEASERSIST"/>
</dbReference>
<dbReference type="Gene3D" id="1.20.5.4130">
    <property type="match status" value="1"/>
</dbReference>